<organism evidence="2 3">
    <name type="scientific">Thorsellia kenyensis</name>
    <dbReference type="NCBI Taxonomy" id="1549888"/>
    <lineage>
        <taxon>Bacteria</taxon>
        <taxon>Pseudomonadati</taxon>
        <taxon>Pseudomonadota</taxon>
        <taxon>Gammaproteobacteria</taxon>
        <taxon>Enterobacterales</taxon>
        <taxon>Thorselliaceae</taxon>
        <taxon>Thorsellia</taxon>
    </lineage>
</organism>
<gene>
    <name evidence="2" type="ORF">ACFFIT_07000</name>
</gene>
<comment type="caution">
    <text evidence="2">The sequence shown here is derived from an EMBL/GenBank/DDBJ whole genome shotgun (WGS) entry which is preliminary data.</text>
</comment>
<dbReference type="InterPro" id="IPR041413">
    <property type="entry name" value="MLTR_LBD"/>
</dbReference>
<proteinExistence type="predicted"/>
<feature type="domain" description="HTH cro/C1-type" evidence="1">
    <location>
        <begin position="15"/>
        <end position="87"/>
    </location>
</feature>
<dbReference type="CDD" id="cd00093">
    <property type="entry name" value="HTH_XRE"/>
    <property type="match status" value="1"/>
</dbReference>
<name>A0ABV6CA38_9GAMM</name>
<dbReference type="PANTHER" id="PTHR35010">
    <property type="entry name" value="BLL4672 PROTEIN-RELATED"/>
    <property type="match status" value="1"/>
</dbReference>
<protein>
    <submittedName>
        <fullName evidence="2">Helix-turn-helix domain-containing protein</fullName>
    </submittedName>
</protein>
<reference evidence="2 3" key="1">
    <citation type="submission" date="2024-09" db="EMBL/GenBank/DDBJ databases">
        <authorList>
            <person name="Sun Q."/>
            <person name="Mori K."/>
        </authorList>
    </citation>
    <scope>NUCLEOTIDE SEQUENCE [LARGE SCALE GENOMIC DNA]</scope>
    <source>
        <strain evidence="2 3">CCM 8545</strain>
    </source>
</reference>
<dbReference type="RefSeq" id="WP_385876939.1">
    <property type="nucleotide sequence ID" value="NZ_JBHLXE010000076.1"/>
</dbReference>
<dbReference type="Pfam" id="PF17765">
    <property type="entry name" value="MLTR_LBD"/>
    <property type="match status" value="1"/>
</dbReference>
<sequence>MTLSNENSKNALGNFLRKLRESASADMYGFKTISVRRTPGLRREELAQLCDVSTTWITLLEQGRASPPSLKLIQRIISQLKLNKTQSDYFLELYIDAYSPSETKSKPDDFLEISSEIEKNEIYKILSMLVYSFSSPAYVIDPKWDMICWNQQIAILFKGWLDNADFFTSNKNLLNFIFINDSSRDNLPDWEYRARRSVAEFRNDSAPFKHIASVNYHIEFLLKNSLHFKTLWEQQEVLHRDGVIKSFRQEDGKLASYRQISCKIEAFPALRLILLLPES</sequence>
<accession>A0ABV6CA38</accession>
<dbReference type="EMBL" id="JBHLXE010000076">
    <property type="protein sequence ID" value="MFC0179834.1"/>
    <property type="molecule type" value="Genomic_DNA"/>
</dbReference>
<dbReference type="SUPFAM" id="SSF47413">
    <property type="entry name" value="lambda repressor-like DNA-binding domains"/>
    <property type="match status" value="1"/>
</dbReference>
<dbReference type="InterPro" id="IPR001387">
    <property type="entry name" value="Cro/C1-type_HTH"/>
</dbReference>
<evidence type="ECO:0000259" key="1">
    <source>
        <dbReference type="SMART" id="SM00530"/>
    </source>
</evidence>
<dbReference type="PANTHER" id="PTHR35010:SF2">
    <property type="entry name" value="BLL4672 PROTEIN"/>
    <property type="match status" value="1"/>
</dbReference>
<dbReference type="Gene3D" id="3.30.450.180">
    <property type="match status" value="1"/>
</dbReference>
<keyword evidence="3" id="KW-1185">Reference proteome</keyword>
<dbReference type="Proteomes" id="UP001589758">
    <property type="component" value="Unassembled WGS sequence"/>
</dbReference>
<evidence type="ECO:0000313" key="2">
    <source>
        <dbReference type="EMBL" id="MFC0179834.1"/>
    </source>
</evidence>
<dbReference type="Pfam" id="PF13560">
    <property type="entry name" value="HTH_31"/>
    <property type="match status" value="1"/>
</dbReference>
<evidence type="ECO:0000313" key="3">
    <source>
        <dbReference type="Proteomes" id="UP001589758"/>
    </source>
</evidence>
<dbReference type="Gene3D" id="1.10.260.40">
    <property type="entry name" value="lambda repressor-like DNA-binding domains"/>
    <property type="match status" value="1"/>
</dbReference>
<dbReference type="InterPro" id="IPR010982">
    <property type="entry name" value="Lambda_DNA-bd_dom_sf"/>
</dbReference>
<dbReference type="SMART" id="SM00530">
    <property type="entry name" value="HTH_XRE"/>
    <property type="match status" value="1"/>
</dbReference>